<dbReference type="InterPro" id="IPR050310">
    <property type="entry name" value="VPS10-sortilin"/>
</dbReference>
<name>S7Q2Q2_MYOBR</name>
<dbReference type="eggNOG" id="KOG3511">
    <property type="taxonomic scope" value="Eukaryota"/>
</dbReference>
<organism evidence="3 4">
    <name type="scientific">Myotis brandtii</name>
    <name type="common">Brandt's bat</name>
    <dbReference type="NCBI Taxonomy" id="109478"/>
    <lineage>
        <taxon>Eukaryota</taxon>
        <taxon>Metazoa</taxon>
        <taxon>Chordata</taxon>
        <taxon>Craniata</taxon>
        <taxon>Vertebrata</taxon>
        <taxon>Euteleostomi</taxon>
        <taxon>Mammalia</taxon>
        <taxon>Eutheria</taxon>
        <taxon>Laurasiatheria</taxon>
        <taxon>Chiroptera</taxon>
        <taxon>Yangochiroptera</taxon>
        <taxon>Vespertilionidae</taxon>
        <taxon>Myotis</taxon>
    </lineage>
</organism>
<reference evidence="3 4" key="1">
    <citation type="journal article" date="2013" name="Nat. Commun.">
        <title>Genome analysis reveals insights into physiology and longevity of the Brandt's bat Myotis brandtii.</title>
        <authorList>
            <person name="Seim I."/>
            <person name="Fang X."/>
            <person name="Xiong Z."/>
            <person name="Lobanov A.V."/>
            <person name="Huang Z."/>
            <person name="Ma S."/>
            <person name="Feng Y."/>
            <person name="Turanov A.A."/>
            <person name="Zhu Y."/>
            <person name="Lenz T.L."/>
            <person name="Gerashchenko M.V."/>
            <person name="Fan D."/>
            <person name="Hee Yim S."/>
            <person name="Yao X."/>
            <person name="Jordan D."/>
            <person name="Xiong Y."/>
            <person name="Ma Y."/>
            <person name="Lyapunov A.N."/>
            <person name="Chen G."/>
            <person name="Kulakova O.I."/>
            <person name="Sun Y."/>
            <person name="Lee S.G."/>
            <person name="Bronson R.T."/>
            <person name="Moskalev A.A."/>
            <person name="Sunyaev S.R."/>
            <person name="Zhang G."/>
            <person name="Krogh A."/>
            <person name="Wang J."/>
            <person name="Gladyshev V.N."/>
        </authorList>
    </citation>
    <scope>NUCLEOTIDE SEQUENCE [LARGE SCALE GENOMIC DNA]</scope>
</reference>
<proteinExistence type="predicted"/>
<dbReference type="Gene3D" id="2.130.10.10">
    <property type="entry name" value="YVTN repeat-like/Quinoprotein amine dehydrogenase"/>
    <property type="match status" value="1"/>
</dbReference>
<keyword evidence="1" id="KW-0677">Repeat</keyword>
<evidence type="ECO:0000313" key="3">
    <source>
        <dbReference type="EMBL" id="EPQ15152.1"/>
    </source>
</evidence>
<dbReference type="InterPro" id="IPR031778">
    <property type="entry name" value="Sortilin_N"/>
</dbReference>
<evidence type="ECO:0000313" key="4">
    <source>
        <dbReference type="Proteomes" id="UP000052978"/>
    </source>
</evidence>
<dbReference type="SUPFAM" id="SSF110296">
    <property type="entry name" value="Oligoxyloglucan reducing end-specific cellobiohydrolase"/>
    <property type="match status" value="1"/>
</dbReference>
<evidence type="ECO:0000259" key="2">
    <source>
        <dbReference type="Pfam" id="PF15902"/>
    </source>
</evidence>
<dbReference type="GO" id="GO:0005794">
    <property type="term" value="C:Golgi apparatus"/>
    <property type="evidence" value="ECO:0007669"/>
    <property type="project" value="TreeGrafter"/>
</dbReference>
<dbReference type="Pfam" id="PF15902">
    <property type="entry name" value="Sortilin-Vps10"/>
    <property type="match status" value="1"/>
</dbReference>
<dbReference type="PANTHER" id="PTHR12106:SF8">
    <property type="entry name" value="VPS10 DOMAIN-CONTAINING RECEPTOR SORCS1"/>
    <property type="match status" value="1"/>
</dbReference>
<dbReference type="EMBL" id="KE164114">
    <property type="protein sequence ID" value="EPQ15152.1"/>
    <property type="molecule type" value="Genomic_DNA"/>
</dbReference>
<feature type="domain" description="Sortilin N-terminal" evidence="2">
    <location>
        <begin position="33"/>
        <end position="117"/>
    </location>
</feature>
<protein>
    <submittedName>
        <fullName evidence="3">VPS10 domain-containing receptor SorCS1</fullName>
    </submittedName>
</protein>
<accession>S7Q2Q2</accession>
<dbReference type="InterPro" id="IPR015943">
    <property type="entry name" value="WD40/YVTN_repeat-like_dom_sf"/>
</dbReference>
<gene>
    <name evidence="3" type="ORF">D623_10025869</name>
</gene>
<evidence type="ECO:0000256" key="1">
    <source>
        <dbReference type="ARBA" id="ARBA00022737"/>
    </source>
</evidence>
<dbReference type="GO" id="GO:0016020">
    <property type="term" value="C:membrane"/>
    <property type="evidence" value="ECO:0007669"/>
    <property type="project" value="TreeGrafter"/>
</dbReference>
<dbReference type="GO" id="GO:0006892">
    <property type="term" value="P:post-Golgi vesicle-mediated transport"/>
    <property type="evidence" value="ECO:0007669"/>
    <property type="project" value="TreeGrafter"/>
</dbReference>
<keyword evidence="4" id="KW-1185">Reference proteome</keyword>
<dbReference type="Proteomes" id="UP000052978">
    <property type="component" value="Unassembled WGS sequence"/>
</dbReference>
<dbReference type="AlphaFoldDB" id="S7Q2Q2"/>
<dbReference type="PANTHER" id="PTHR12106">
    <property type="entry name" value="SORTILIN RELATED"/>
    <property type="match status" value="1"/>
</dbReference>
<sequence length="222" mass="25018">MAGLGTGGQAGAQRMGQDLPLCPPQSCSPQFLSKSTDYGTTYEKLNDKVGLKTILSYLYVCPTNKRKIMLLTDPEIESSLLISSDEGATYQKYRLSFYIQSLLFHPKQEDWILAYSQDQKIMLLTDPEIESSLLISSDEGATYQKYRLSFYIQSLLFHPKQEDWILAYSQDQKQNVQFRSQSQATVHLVPYGAVATGEAEKLQTQNISHLICCVIAFYLTVG</sequence>
<keyword evidence="3" id="KW-0675">Receptor</keyword>